<dbReference type="Pfam" id="PF00583">
    <property type="entry name" value="Acetyltransf_1"/>
    <property type="match status" value="1"/>
</dbReference>
<evidence type="ECO:0000256" key="1">
    <source>
        <dbReference type="ARBA" id="ARBA00022679"/>
    </source>
</evidence>
<feature type="region of interest" description="Disordered" evidence="3">
    <location>
        <begin position="1"/>
        <end position="20"/>
    </location>
</feature>
<evidence type="ECO:0000313" key="5">
    <source>
        <dbReference type="EMBL" id="VVE68965.1"/>
    </source>
</evidence>
<keyword evidence="1 5" id="KW-0808">Transferase</keyword>
<name>A0A5E5A8V2_9BURK</name>
<gene>
    <name evidence="5" type="primary">speG_1</name>
    <name evidence="5" type="ORF">PAN31117_03173</name>
</gene>
<keyword evidence="6" id="KW-1185">Reference proteome</keyword>
<dbReference type="EC" id="2.3.1.57" evidence="5"/>
<dbReference type="PROSITE" id="PS51186">
    <property type="entry name" value="GNAT"/>
    <property type="match status" value="1"/>
</dbReference>
<evidence type="ECO:0000259" key="4">
    <source>
        <dbReference type="PROSITE" id="PS51186"/>
    </source>
</evidence>
<dbReference type="AlphaFoldDB" id="A0A5E5A8V2"/>
<dbReference type="InterPro" id="IPR050832">
    <property type="entry name" value="Bact_Acetyltransf"/>
</dbReference>
<reference evidence="5 6" key="1">
    <citation type="submission" date="2019-08" db="EMBL/GenBank/DDBJ databases">
        <authorList>
            <person name="Peeters C."/>
        </authorList>
    </citation>
    <scope>NUCLEOTIDE SEQUENCE [LARGE SCALE GENOMIC DNA]</scope>
    <source>
        <strain evidence="5 6">LMG 31117</strain>
    </source>
</reference>
<dbReference type="InterPro" id="IPR000182">
    <property type="entry name" value="GNAT_dom"/>
</dbReference>
<dbReference type="CDD" id="cd04301">
    <property type="entry name" value="NAT_SF"/>
    <property type="match status" value="1"/>
</dbReference>
<evidence type="ECO:0000256" key="3">
    <source>
        <dbReference type="SAM" id="MobiDB-lite"/>
    </source>
</evidence>
<dbReference type="RefSeq" id="WP_174990987.1">
    <property type="nucleotide sequence ID" value="NZ_CABPSP010000009.1"/>
</dbReference>
<feature type="domain" description="N-acetyltransferase" evidence="4">
    <location>
        <begin position="187"/>
        <end position="353"/>
    </location>
</feature>
<sequence length="359" mass="39478">MERSPATNMHRPANLLSANELTPASRPTKHLWEELSCLFLTDKALDASSALQLLVEATSASQQVTAFPRLAQCVAPAYSDALHWRVRDGEPPNFHVGNHIVGGCTDWMSLTDAPISLPDEDRVLLRNTLRNHALPTSESGTRSNLNLILEMLDTTSRLETPRDQTPIARDVTPTPMVRNASLRPLNIQVRELTSDDAPIFQNLRLHALQRNRSSFEANLEEEATLSATSAWTKVTMNPAGIILGAFDGGKLVGTVGLRFALAQKRSHIGTVWGVYVHETAARRGVGRQLLLSVIAIARSMPQLVRLSLTVNTASTTAVSLYESLGFVKFGRDPDALRCDGQSYDRFHMHLPLDSTFTPT</sequence>
<dbReference type="InterPro" id="IPR016181">
    <property type="entry name" value="Acyl_CoA_acyltransferase"/>
</dbReference>
<accession>A0A5E5A8V2</accession>
<dbReference type="SUPFAM" id="SSF55729">
    <property type="entry name" value="Acyl-CoA N-acyltransferases (Nat)"/>
    <property type="match status" value="1"/>
</dbReference>
<dbReference type="Proteomes" id="UP000383122">
    <property type="component" value="Unassembled WGS sequence"/>
</dbReference>
<organism evidence="5 6">
    <name type="scientific">Pandoraea anapnoica</name>
    <dbReference type="NCBI Taxonomy" id="2508301"/>
    <lineage>
        <taxon>Bacteria</taxon>
        <taxon>Pseudomonadati</taxon>
        <taxon>Pseudomonadota</taxon>
        <taxon>Betaproteobacteria</taxon>
        <taxon>Burkholderiales</taxon>
        <taxon>Burkholderiaceae</taxon>
        <taxon>Pandoraea</taxon>
    </lineage>
</organism>
<proteinExistence type="predicted"/>
<evidence type="ECO:0000256" key="2">
    <source>
        <dbReference type="ARBA" id="ARBA00023315"/>
    </source>
</evidence>
<dbReference type="Gene3D" id="3.40.630.30">
    <property type="match status" value="1"/>
</dbReference>
<keyword evidence="2 5" id="KW-0012">Acyltransferase</keyword>
<dbReference type="PANTHER" id="PTHR43877">
    <property type="entry name" value="AMINOALKYLPHOSPHONATE N-ACETYLTRANSFERASE-RELATED-RELATED"/>
    <property type="match status" value="1"/>
</dbReference>
<protein>
    <submittedName>
        <fullName evidence="5">Spermidine N(1)-acetyltransferase</fullName>
        <ecNumber evidence="5">2.3.1.57</ecNumber>
    </submittedName>
</protein>
<dbReference type="GO" id="GO:0004145">
    <property type="term" value="F:diamine N-acetyltransferase activity"/>
    <property type="evidence" value="ECO:0007669"/>
    <property type="project" value="UniProtKB-EC"/>
</dbReference>
<dbReference type="EMBL" id="CABPSP010000009">
    <property type="protein sequence ID" value="VVE68965.1"/>
    <property type="molecule type" value="Genomic_DNA"/>
</dbReference>
<evidence type="ECO:0000313" key="6">
    <source>
        <dbReference type="Proteomes" id="UP000383122"/>
    </source>
</evidence>